<dbReference type="RefSeq" id="WP_229125925.1">
    <property type="nucleotide sequence ID" value="NZ_CP064789.1"/>
</dbReference>
<protein>
    <submittedName>
        <fullName evidence="4">Putative trancriptional regulator, ArsR family</fullName>
    </submittedName>
</protein>
<feature type="region of interest" description="Disordered" evidence="1">
    <location>
        <begin position="1"/>
        <end position="36"/>
    </location>
</feature>
<evidence type="ECO:0000256" key="1">
    <source>
        <dbReference type="SAM" id="MobiDB-lite"/>
    </source>
</evidence>
<dbReference type="GeneID" id="68860480"/>
<feature type="transmembrane region" description="Helical" evidence="2">
    <location>
        <begin position="148"/>
        <end position="169"/>
    </location>
</feature>
<keyword evidence="2" id="KW-1133">Transmembrane helix</keyword>
<dbReference type="InterPro" id="IPR036388">
    <property type="entry name" value="WH-like_DNA-bd_sf"/>
</dbReference>
<feature type="compositionally biased region" description="Acidic residues" evidence="1">
    <location>
        <begin position="16"/>
        <end position="25"/>
    </location>
</feature>
<feature type="domain" description="DUF7344" evidence="3">
    <location>
        <begin position="48"/>
        <end position="126"/>
    </location>
</feature>
<accession>A0A897NK97</accession>
<evidence type="ECO:0000259" key="3">
    <source>
        <dbReference type="Pfam" id="PF24035"/>
    </source>
</evidence>
<dbReference type="AlphaFoldDB" id="A0A897NK97"/>
<keyword evidence="2" id="KW-0472">Membrane</keyword>
<dbReference type="EMBL" id="CP064789">
    <property type="protein sequence ID" value="QSG11383.1"/>
    <property type="molecule type" value="Genomic_DNA"/>
</dbReference>
<dbReference type="Gene3D" id="1.10.10.10">
    <property type="entry name" value="Winged helix-like DNA-binding domain superfamily/Winged helix DNA-binding domain"/>
    <property type="match status" value="1"/>
</dbReference>
<proteinExistence type="predicted"/>
<evidence type="ECO:0000313" key="4">
    <source>
        <dbReference type="EMBL" id="QSG11383.1"/>
    </source>
</evidence>
<feature type="transmembrane region" description="Helical" evidence="2">
    <location>
        <begin position="175"/>
        <end position="197"/>
    </location>
</feature>
<dbReference type="Proteomes" id="UP000663305">
    <property type="component" value="Chromosome"/>
</dbReference>
<evidence type="ECO:0000256" key="2">
    <source>
        <dbReference type="SAM" id="Phobius"/>
    </source>
</evidence>
<evidence type="ECO:0000313" key="5">
    <source>
        <dbReference type="Proteomes" id="UP000663305"/>
    </source>
</evidence>
<dbReference type="InterPro" id="IPR055768">
    <property type="entry name" value="DUF7344"/>
</dbReference>
<reference evidence="4" key="1">
    <citation type="submission" date="2020-11" db="EMBL/GenBank/DDBJ databases">
        <title>Carbohydrate-dependent, anaerobic sulfur respiration: A novel catabolism in halophilic archaea.</title>
        <authorList>
            <person name="Sorokin D.Y."/>
            <person name="Messina E."/>
            <person name="Smedile F."/>
            <person name="La Cono V."/>
            <person name="Hallsworth J.E."/>
            <person name="Yakimov M.M."/>
        </authorList>
    </citation>
    <scope>NUCLEOTIDE SEQUENCE</scope>
    <source>
        <strain evidence="4">HSR-Bgl</strain>
    </source>
</reference>
<gene>
    <name evidence="4" type="ORF">HSBGL_0955</name>
</gene>
<organism evidence="4 5">
    <name type="scientific">Halapricum desulfuricans</name>
    <dbReference type="NCBI Taxonomy" id="2841257"/>
    <lineage>
        <taxon>Archaea</taxon>
        <taxon>Methanobacteriati</taxon>
        <taxon>Methanobacteriota</taxon>
        <taxon>Stenosarchaea group</taxon>
        <taxon>Halobacteria</taxon>
        <taxon>Halobacteriales</taxon>
        <taxon>Haloarculaceae</taxon>
        <taxon>Halapricum</taxon>
    </lineage>
</organism>
<sequence>MSEATTKDSTVTSSTLDDEQIESSDGESLNGNSQETVSDQVLTVDVIFEALKNERRRRVVTHLEEAAEPLDLGDVAERIAAYENDTSVPEITYSERKRVYVALYQHHLPKLDDMGIISFNKSRGILELAAGAEQLKPYLKGRQSSRPWYKYDAGIIAGGITVLAGVWATGLLSVAGIQIALTTLLTTVFLCAVAHTWSVR</sequence>
<feature type="compositionally biased region" description="Polar residues" evidence="1">
    <location>
        <begin position="26"/>
        <end position="36"/>
    </location>
</feature>
<name>A0A897NK97_9EURY</name>
<keyword evidence="2" id="KW-0812">Transmembrane</keyword>
<dbReference type="Pfam" id="PF24035">
    <property type="entry name" value="DUF7344"/>
    <property type="match status" value="1"/>
</dbReference>